<feature type="region of interest" description="Disordered" evidence="2">
    <location>
        <begin position="1"/>
        <end position="119"/>
    </location>
</feature>
<dbReference type="EMBL" id="JATAAI010000042">
    <property type="protein sequence ID" value="KAK1733996.1"/>
    <property type="molecule type" value="Genomic_DNA"/>
</dbReference>
<accession>A0AAD8XVA7</accession>
<feature type="compositionally biased region" description="Basic and acidic residues" evidence="2">
    <location>
        <begin position="642"/>
        <end position="664"/>
    </location>
</feature>
<evidence type="ECO:0000313" key="4">
    <source>
        <dbReference type="Proteomes" id="UP001224775"/>
    </source>
</evidence>
<gene>
    <name evidence="3" type="ORF">QTG54_015254</name>
</gene>
<feature type="compositionally biased region" description="Basic and acidic residues" evidence="2">
    <location>
        <begin position="22"/>
        <end position="56"/>
    </location>
</feature>
<feature type="compositionally biased region" description="Polar residues" evidence="2">
    <location>
        <begin position="208"/>
        <end position="221"/>
    </location>
</feature>
<comment type="caution">
    <text evidence="3">The sequence shown here is derived from an EMBL/GenBank/DDBJ whole genome shotgun (WGS) entry which is preliminary data.</text>
</comment>
<name>A0AAD8XVA7_9STRA</name>
<keyword evidence="1" id="KW-0175">Coiled coil</keyword>
<evidence type="ECO:0000256" key="2">
    <source>
        <dbReference type="SAM" id="MobiDB-lite"/>
    </source>
</evidence>
<feature type="coiled-coil region" evidence="1">
    <location>
        <begin position="428"/>
        <end position="460"/>
    </location>
</feature>
<dbReference type="Proteomes" id="UP001224775">
    <property type="component" value="Unassembled WGS sequence"/>
</dbReference>
<keyword evidence="4" id="KW-1185">Reference proteome</keyword>
<proteinExistence type="predicted"/>
<sequence>MVTTAPAGAKKRRTGSYGRVNFSERGEGRDDSEYLDFERSKEHDRALSSTRSDKGDVAIARRKSKSASIRFSVDPEVTTAPQERRRERREASSKQSSKALRSRRSEAAPIASSRSKADAQNDIVNLGREFELGFIYSDRRSKHSITNTTIPNIQSPYYTGEPSSANSIVDKITGAPKQSDRSAVTDVNIHKSLSSVLAEGVRSRKSSNKVSTANSRSIRNNHSSKKERTSISTSKRKKLQQSEMEYWTGLSVRVAMAVIQTNGSEKMAQKASSIILIEGRRQSAQERSSKMMRALSAKLSVAMLGAKADQKTILAVMNAVSEYDNNQNAVKSAESMSFDDSSTIKTDPNVHVDLAEEIESAAPSVAPSVAQSVAPSVAPSVALSLVPTIRSNRSKAVSTVRSNRSKAVSTIRSNRSVTPSVASKRSKLQTIEMQILEKQMAIEEAELRNQEREKEFNERIAAMTAATNERLAALDATKDSLLEEEESTLAYQQVILADEWQRTRSDVQQEDNGNEKVNAGNEKLNAFQSGLDDFVLGFNEQMTALDIAAKEGLAGLDATKTSLLEKSGLTQADRRVDATAQVSRSANKENNGTGAVSAIQSGIGGFVLGFNQQLAALAAAAKEKLAGLDATKTAGSIVGSTKGDRKDVTADESRNINEDVKQEDNGSALQMFKSRLLHSFDCVDGPKVNSSSSSGKGDDLALWEI</sequence>
<evidence type="ECO:0000256" key="1">
    <source>
        <dbReference type="SAM" id="Coils"/>
    </source>
</evidence>
<reference evidence="3" key="1">
    <citation type="submission" date="2023-06" db="EMBL/GenBank/DDBJ databases">
        <title>Survivors Of The Sea: Transcriptome response of Skeletonema marinoi to long-term dormancy.</title>
        <authorList>
            <person name="Pinder M.I.M."/>
            <person name="Kourtchenko O."/>
            <person name="Robertson E.K."/>
            <person name="Larsson T."/>
            <person name="Maumus F."/>
            <person name="Osuna-Cruz C.M."/>
            <person name="Vancaester E."/>
            <person name="Stenow R."/>
            <person name="Vandepoele K."/>
            <person name="Ploug H."/>
            <person name="Bruchert V."/>
            <person name="Godhe A."/>
            <person name="Topel M."/>
        </authorList>
    </citation>
    <scope>NUCLEOTIDE SEQUENCE</scope>
    <source>
        <strain evidence="3">R05AC</strain>
    </source>
</reference>
<feature type="compositionally biased region" description="Basic and acidic residues" evidence="2">
    <location>
        <begin position="82"/>
        <end position="92"/>
    </location>
</feature>
<feature type="region of interest" description="Disordered" evidence="2">
    <location>
        <begin position="639"/>
        <end position="664"/>
    </location>
</feature>
<dbReference type="AlphaFoldDB" id="A0AAD8XVA7"/>
<feature type="region of interest" description="Disordered" evidence="2">
    <location>
        <begin position="199"/>
        <end position="238"/>
    </location>
</feature>
<protein>
    <submittedName>
        <fullName evidence="3">Uncharacterized protein</fullName>
    </submittedName>
</protein>
<evidence type="ECO:0000313" key="3">
    <source>
        <dbReference type="EMBL" id="KAK1733996.1"/>
    </source>
</evidence>
<organism evidence="3 4">
    <name type="scientific">Skeletonema marinoi</name>
    <dbReference type="NCBI Taxonomy" id="267567"/>
    <lineage>
        <taxon>Eukaryota</taxon>
        <taxon>Sar</taxon>
        <taxon>Stramenopiles</taxon>
        <taxon>Ochrophyta</taxon>
        <taxon>Bacillariophyta</taxon>
        <taxon>Coscinodiscophyceae</taxon>
        <taxon>Thalassiosirophycidae</taxon>
        <taxon>Thalassiosirales</taxon>
        <taxon>Skeletonemataceae</taxon>
        <taxon>Skeletonema</taxon>
        <taxon>Skeletonema marinoi-dohrnii complex</taxon>
    </lineage>
</organism>